<evidence type="ECO:0000313" key="3">
    <source>
        <dbReference type="EMBL" id="SUZ93975.1"/>
    </source>
</evidence>
<sequence>MRIGLFIGGAGSAGTLQRQISQIVEAEKAGFDSFWAAHIMDVDIMSMLCLAAEQTTRIEIGTAVTPTFLRHPIAMAQQAITVQKVANGRFTLGIGVSHKPVVENRLGMKFQRPWRHMYEYLQIVQSLAREGKVDYQGEMFSANIELTMPSLPKIPVLLAALGPRMLKTAGQLADGTITWMTGVETLKTHIVPTINDAAREAGRETPRVIAAVPLAVTDDREAAFEQSDKYFGRYGQLPSYRAMLDREGVESSAEMALIGNEREVEAMLKDYSDAGATDIAVQIFPVGPKLDDSVMRSKQLLSDLVGKL</sequence>
<dbReference type="PANTHER" id="PTHR43244:SF1">
    <property type="entry name" value="5,10-METHYLENETETRAHYDROMETHANOPTERIN REDUCTASE"/>
    <property type="match status" value="1"/>
</dbReference>
<accession>A0A381RQ12</accession>
<evidence type="ECO:0000256" key="1">
    <source>
        <dbReference type="ARBA" id="ARBA00023002"/>
    </source>
</evidence>
<dbReference type="AlphaFoldDB" id="A0A381RQ12"/>
<gene>
    <name evidence="3" type="ORF">METZ01_LOCUS46829</name>
</gene>
<dbReference type="InterPro" id="IPR019910">
    <property type="entry name" value="Lucif-like_OxRdtase_MSMEG_4879"/>
</dbReference>
<evidence type="ECO:0000259" key="2">
    <source>
        <dbReference type="Pfam" id="PF00296"/>
    </source>
</evidence>
<dbReference type="Gene3D" id="3.20.20.30">
    <property type="entry name" value="Luciferase-like domain"/>
    <property type="match status" value="1"/>
</dbReference>
<dbReference type="PANTHER" id="PTHR43244">
    <property type="match status" value="1"/>
</dbReference>
<dbReference type="InterPro" id="IPR050564">
    <property type="entry name" value="F420-G6PD/mer"/>
</dbReference>
<proteinExistence type="predicted"/>
<dbReference type="SUPFAM" id="SSF51679">
    <property type="entry name" value="Bacterial luciferase-like"/>
    <property type="match status" value="1"/>
</dbReference>
<keyword evidence="1" id="KW-0560">Oxidoreductase</keyword>
<dbReference type="Pfam" id="PF00296">
    <property type="entry name" value="Bac_luciferase"/>
    <property type="match status" value="1"/>
</dbReference>
<dbReference type="CDD" id="cd01097">
    <property type="entry name" value="Tetrahydromethanopterin_reductase"/>
    <property type="match status" value="1"/>
</dbReference>
<name>A0A381RQ12_9ZZZZ</name>
<feature type="domain" description="Luciferase-like" evidence="2">
    <location>
        <begin position="8"/>
        <end position="277"/>
    </location>
</feature>
<dbReference type="GO" id="GO:0016705">
    <property type="term" value="F:oxidoreductase activity, acting on paired donors, with incorporation or reduction of molecular oxygen"/>
    <property type="evidence" value="ECO:0007669"/>
    <property type="project" value="InterPro"/>
</dbReference>
<reference evidence="3" key="1">
    <citation type="submission" date="2018-05" db="EMBL/GenBank/DDBJ databases">
        <authorList>
            <person name="Lanie J.A."/>
            <person name="Ng W.-L."/>
            <person name="Kazmierczak K.M."/>
            <person name="Andrzejewski T.M."/>
            <person name="Davidsen T.M."/>
            <person name="Wayne K.J."/>
            <person name="Tettelin H."/>
            <person name="Glass J.I."/>
            <person name="Rusch D."/>
            <person name="Podicherti R."/>
            <person name="Tsui H.-C.T."/>
            <person name="Winkler M.E."/>
        </authorList>
    </citation>
    <scope>NUCLEOTIDE SEQUENCE</scope>
</reference>
<dbReference type="EMBL" id="UINC01002192">
    <property type="protein sequence ID" value="SUZ93975.1"/>
    <property type="molecule type" value="Genomic_DNA"/>
</dbReference>
<protein>
    <recommendedName>
        <fullName evidence="2">Luciferase-like domain-containing protein</fullName>
    </recommendedName>
</protein>
<organism evidence="3">
    <name type="scientific">marine metagenome</name>
    <dbReference type="NCBI Taxonomy" id="408172"/>
    <lineage>
        <taxon>unclassified sequences</taxon>
        <taxon>metagenomes</taxon>
        <taxon>ecological metagenomes</taxon>
    </lineage>
</organism>
<dbReference type="NCBIfam" id="TIGR03564">
    <property type="entry name" value="F420_MSMEG_4879"/>
    <property type="match status" value="1"/>
</dbReference>
<dbReference type="InterPro" id="IPR036661">
    <property type="entry name" value="Luciferase-like_sf"/>
</dbReference>
<dbReference type="InterPro" id="IPR011251">
    <property type="entry name" value="Luciferase-like_dom"/>
</dbReference>